<dbReference type="PANTHER" id="PTHR43798">
    <property type="entry name" value="MONOACYLGLYCEROL LIPASE"/>
    <property type="match status" value="1"/>
</dbReference>
<dbReference type="OrthoDB" id="2247630at2"/>
<evidence type="ECO:0000313" key="3">
    <source>
        <dbReference type="Proteomes" id="UP000064893"/>
    </source>
</evidence>
<evidence type="ECO:0000259" key="1">
    <source>
        <dbReference type="Pfam" id="PF00561"/>
    </source>
</evidence>
<dbReference type="PRINTS" id="PR00111">
    <property type="entry name" value="ABHYDROLASE"/>
</dbReference>
<feature type="domain" description="AB hydrolase-1" evidence="1">
    <location>
        <begin position="23"/>
        <end position="236"/>
    </location>
</feature>
<accession>A0A0S2HVH4</accession>
<name>A0A0S2HVH4_9BACT</name>
<proteinExistence type="predicted"/>
<dbReference type="GO" id="GO:0047570">
    <property type="term" value="F:3-oxoadipate enol-lactonase activity"/>
    <property type="evidence" value="ECO:0007669"/>
    <property type="project" value="UniProtKB-EC"/>
</dbReference>
<dbReference type="KEGG" id="blq:L21SP5_00372"/>
<keyword evidence="3" id="KW-1185">Reference proteome</keyword>
<reference evidence="2 3" key="1">
    <citation type="submission" date="2015-11" db="EMBL/GenBank/DDBJ databases">
        <title>Description and complete genome sequence of a novel strain predominating in hypersaline microbial mats and representing a new family of the Bacteriodetes phylum.</title>
        <authorList>
            <person name="Spring S."/>
            <person name="Bunk B."/>
            <person name="Sproer C."/>
            <person name="Klenk H.-P."/>
        </authorList>
    </citation>
    <scope>NUCLEOTIDE SEQUENCE [LARGE SCALE GENOMIC DNA]</scope>
    <source>
        <strain evidence="2 3">L21-Spi-D4</strain>
    </source>
</reference>
<dbReference type="EC" id="3.1.1.24" evidence="2"/>
<dbReference type="InterPro" id="IPR029058">
    <property type="entry name" value="AB_hydrolase_fold"/>
</dbReference>
<dbReference type="GO" id="GO:0047372">
    <property type="term" value="F:monoacylglycerol lipase activity"/>
    <property type="evidence" value="ECO:0007669"/>
    <property type="project" value="TreeGrafter"/>
</dbReference>
<organism evidence="2 3">
    <name type="scientific">Salinivirga cyanobacteriivorans</name>
    <dbReference type="NCBI Taxonomy" id="1307839"/>
    <lineage>
        <taxon>Bacteria</taxon>
        <taxon>Pseudomonadati</taxon>
        <taxon>Bacteroidota</taxon>
        <taxon>Bacteroidia</taxon>
        <taxon>Bacteroidales</taxon>
        <taxon>Salinivirgaceae</taxon>
        <taxon>Salinivirga</taxon>
    </lineage>
</organism>
<gene>
    <name evidence="2" type="primary">catD</name>
    <name evidence="2" type="ORF">L21SP5_00372</name>
</gene>
<dbReference type="PANTHER" id="PTHR43798:SF33">
    <property type="entry name" value="HYDROLASE, PUTATIVE (AFU_ORTHOLOGUE AFUA_2G14860)-RELATED"/>
    <property type="match status" value="1"/>
</dbReference>
<dbReference type="GO" id="GO:0046464">
    <property type="term" value="P:acylglycerol catabolic process"/>
    <property type="evidence" value="ECO:0007669"/>
    <property type="project" value="TreeGrafter"/>
</dbReference>
<evidence type="ECO:0000313" key="2">
    <source>
        <dbReference type="EMBL" id="ALO14051.1"/>
    </source>
</evidence>
<dbReference type="EMBL" id="CP013118">
    <property type="protein sequence ID" value="ALO14051.1"/>
    <property type="molecule type" value="Genomic_DNA"/>
</dbReference>
<dbReference type="RefSeq" id="WP_057951638.1">
    <property type="nucleotide sequence ID" value="NZ_CP013118.1"/>
</dbReference>
<dbReference type="AlphaFoldDB" id="A0A0S2HVH4"/>
<sequence length="263" mass="29577">MKFKTSDKVDLFYMTYGDKAQEPVVLIHGLGADHKMWKPQIENYPEKGFFLIVPDMRGHGSSSKVNSFRISHCARDISELLGHLDIKTANIIGVSMGGVIAQQFACDYPEKTSRLIITDSFSEVSSLTEKLAGWMQWLTIKIAPSLLSKSLDSAYKGDDKAEVRNYFKKSYARIDKKQLLNARKALNRFNITKLLDKIKIPVLVLVGDGFGKFALKMAKKTHEAIKDSKLKVIKGGSDPSNLVVPEKFDTEVINFIKMDNSKR</sequence>
<dbReference type="STRING" id="1307839.L21SP5_00372"/>
<dbReference type="InterPro" id="IPR000073">
    <property type="entry name" value="AB_hydrolase_1"/>
</dbReference>
<dbReference type="Proteomes" id="UP000064893">
    <property type="component" value="Chromosome"/>
</dbReference>
<dbReference type="Gene3D" id="3.40.50.1820">
    <property type="entry name" value="alpha/beta hydrolase"/>
    <property type="match status" value="1"/>
</dbReference>
<protein>
    <submittedName>
        <fullName evidence="2">3-oxoadipate enol-lactonase 2</fullName>
        <ecNumber evidence="2">3.1.1.24</ecNumber>
    </submittedName>
</protein>
<dbReference type="InterPro" id="IPR050266">
    <property type="entry name" value="AB_hydrolase_sf"/>
</dbReference>
<dbReference type="SUPFAM" id="SSF53474">
    <property type="entry name" value="alpha/beta-Hydrolases"/>
    <property type="match status" value="1"/>
</dbReference>
<dbReference type="Pfam" id="PF00561">
    <property type="entry name" value="Abhydrolase_1"/>
    <property type="match status" value="1"/>
</dbReference>
<dbReference type="GO" id="GO:0016020">
    <property type="term" value="C:membrane"/>
    <property type="evidence" value="ECO:0007669"/>
    <property type="project" value="TreeGrafter"/>
</dbReference>
<keyword evidence="2" id="KW-0378">Hydrolase</keyword>